<evidence type="ECO:0000313" key="7">
    <source>
        <dbReference type="EMBL" id="EKX43440.1"/>
    </source>
</evidence>
<dbReference type="Proteomes" id="UP000011087">
    <property type="component" value="Unassembled WGS sequence"/>
</dbReference>
<reference evidence="7 9" key="1">
    <citation type="journal article" date="2012" name="Nature">
        <title>Algal genomes reveal evolutionary mosaicism and the fate of nucleomorphs.</title>
        <authorList>
            <consortium name="DOE Joint Genome Institute"/>
            <person name="Curtis B.A."/>
            <person name="Tanifuji G."/>
            <person name="Burki F."/>
            <person name="Gruber A."/>
            <person name="Irimia M."/>
            <person name="Maruyama S."/>
            <person name="Arias M.C."/>
            <person name="Ball S.G."/>
            <person name="Gile G.H."/>
            <person name="Hirakawa Y."/>
            <person name="Hopkins J.F."/>
            <person name="Kuo A."/>
            <person name="Rensing S.A."/>
            <person name="Schmutz J."/>
            <person name="Symeonidi A."/>
            <person name="Elias M."/>
            <person name="Eveleigh R.J."/>
            <person name="Herman E.K."/>
            <person name="Klute M.J."/>
            <person name="Nakayama T."/>
            <person name="Obornik M."/>
            <person name="Reyes-Prieto A."/>
            <person name="Armbrust E.V."/>
            <person name="Aves S.J."/>
            <person name="Beiko R.G."/>
            <person name="Coutinho P."/>
            <person name="Dacks J.B."/>
            <person name="Durnford D.G."/>
            <person name="Fast N.M."/>
            <person name="Green B.R."/>
            <person name="Grisdale C.J."/>
            <person name="Hempel F."/>
            <person name="Henrissat B."/>
            <person name="Hoppner M.P."/>
            <person name="Ishida K."/>
            <person name="Kim E."/>
            <person name="Koreny L."/>
            <person name="Kroth P.G."/>
            <person name="Liu Y."/>
            <person name="Malik S.B."/>
            <person name="Maier U.G."/>
            <person name="McRose D."/>
            <person name="Mock T."/>
            <person name="Neilson J.A."/>
            <person name="Onodera N.T."/>
            <person name="Poole A.M."/>
            <person name="Pritham E.J."/>
            <person name="Richards T.A."/>
            <person name="Rocap G."/>
            <person name="Roy S.W."/>
            <person name="Sarai C."/>
            <person name="Schaack S."/>
            <person name="Shirato S."/>
            <person name="Slamovits C.H."/>
            <person name="Spencer D.F."/>
            <person name="Suzuki S."/>
            <person name="Worden A.Z."/>
            <person name="Zauner S."/>
            <person name="Barry K."/>
            <person name="Bell C."/>
            <person name="Bharti A.K."/>
            <person name="Crow J.A."/>
            <person name="Grimwood J."/>
            <person name="Kramer R."/>
            <person name="Lindquist E."/>
            <person name="Lucas S."/>
            <person name="Salamov A."/>
            <person name="McFadden G.I."/>
            <person name="Lane C.E."/>
            <person name="Keeling P.J."/>
            <person name="Gray M.W."/>
            <person name="Grigoriev I.V."/>
            <person name="Archibald J.M."/>
        </authorList>
    </citation>
    <scope>NUCLEOTIDE SEQUENCE</scope>
    <source>
        <strain evidence="7 9">CCMP2712</strain>
    </source>
</reference>
<sequence>MTCIQVCLLSYGYFQELIMTGTWGNDKIGGTQISSLFLVMCNRITSMGIAVLAIMIKRDTLMPAAPLTAYCAIAFSNMMATTCQYEALRYVSFPTQTLGKTAKMIPVMIWGTFLARKKYKLKDYLVAAGVTTGTTLFLLTGPVSAKHSKDSRTTAMGAVIMAMYLFFDGFTSTVQERLFKDRKQVSTWNQMLYVGLLSALVTGWGLMGEEEYRRTTRTCAGGGGGEEGAGEAERGEQIFILLMIRDFGALLFATVMTTRQFLSILLSCIIFLHPLSGGQWVGTCLVFGCLYMKTAFHVWKK</sequence>
<keyword evidence="3 6" id="KW-0812">Transmembrane</keyword>
<feature type="transmembrane region" description="Helical" evidence="6">
    <location>
        <begin position="124"/>
        <end position="141"/>
    </location>
</feature>
<feature type="transmembrane region" description="Helical" evidence="6">
    <location>
        <begin position="33"/>
        <end position="55"/>
    </location>
</feature>
<dbReference type="GO" id="GO:0046964">
    <property type="term" value="F:3'-phosphoadenosine 5'-phosphosulfate transmembrane transporter activity"/>
    <property type="evidence" value="ECO:0007669"/>
    <property type="project" value="TreeGrafter"/>
</dbReference>
<dbReference type="GO" id="GO:0000139">
    <property type="term" value="C:Golgi membrane"/>
    <property type="evidence" value="ECO:0007669"/>
    <property type="project" value="TreeGrafter"/>
</dbReference>
<accession>L1J5T1</accession>
<feature type="transmembrane region" description="Helical" evidence="6">
    <location>
        <begin position="278"/>
        <end position="299"/>
    </location>
</feature>
<comment type="subcellular location">
    <subcellularLocation>
        <location evidence="1">Membrane</location>
        <topology evidence="1">Multi-pass membrane protein</topology>
    </subcellularLocation>
</comment>
<dbReference type="EnsemblProtists" id="EKX43440">
    <property type="protein sequence ID" value="EKX43440"/>
    <property type="gene ID" value="GUITHDRAFT_73176"/>
</dbReference>
<evidence type="ECO:0000313" key="9">
    <source>
        <dbReference type="Proteomes" id="UP000011087"/>
    </source>
</evidence>
<dbReference type="KEGG" id="gtt:GUITHDRAFT_73176"/>
<keyword evidence="4 6" id="KW-1133">Transmembrane helix</keyword>
<evidence type="ECO:0000256" key="5">
    <source>
        <dbReference type="ARBA" id="ARBA00023136"/>
    </source>
</evidence>
<evidence type="ECO:0000256" key="6">
    <source>
        <dbReference type="SAM" id="Phobius"/>
    </source>
</evidence>
<keyword evidence="5 6" id="KW-0472">Membrane</keyword>
<reference evidence="8" key="3">
    <citation type="submission" date="2016-03" db="UniProtKB">
        <authorList>
            <consortium name="EnsemblProtists"/>
        </authorList>
    </citation>
    <scope>IDENTIFICATION</scope>
</reference>
<dbReference type="PaxDb" id="55529-EKX43440"/>
<feature type="transmembrane region" description="Helical" evidence="6">
    <location>
        <begin position="67"/>
        <end position="88"/>
    </location>
</feature>
<dbReference type="HOGENOM" id="CLU_036019_3_0_1"/>
<name>L1J5T1_GUITC</name>
<dbReference type="OrthoDB" id="1601at2759"/>
<organism evidence="7">
    <name type="scientific">Guillardia theta (strain CCMP2712)</name>
    <name type="common">Cryptophyte</name>
    <dbReference type="NCBI Taxonomy" id="905079"/>
    <lineage>
        <taxon>Eukaryota</taxon>
        <taxon>Cryptophyceae</taxon>
        <taxon>Pyrenomonadales</taxon>
        <taxon>Geminigeraceae</taxon>
        <taxon>Guillardia</taxon>
    </lineage>
</organism>
<reference evidence="9" key="2">
    <citation type="submission" date="2012-11" db="EMBL/GenBank/DDBJ databases">
        <authorList>
            <person name="Kuo A."/>
            <person name="Curtis B.A."/>
            <person name="Tanifuji G."/>
            <person name="Burki F."/>
            <person name="Gruber A."/>
            <person name="Irimia M."/>
            <person name="Maruyama S."/>
            <person name="Arias M.C."/>
            <person name="Ball S.G."/>
            <person name="Gile G.H."/>
            <person name="Hirakawa Y."/>
            <person name="Hopkins J.F."/>
            <person name="Rensing S.A."/>
            <person name="Schmutz J."/>
            <person name="Symeonidi A."/>
            <person name="Elias M."/>
            <person name="Eveleigh R.J."/>
            <person name="Herman E.K."/>
            <person name="Klute M.J."/>
            <person name="Nakayama T."/>
            <person name="Obornik M."/>
            <person name="Reyes-Prieto A."/>
            <person name="Armbrust E.V."/>
            <person name="Aves S.J."/>
            <person name="Beiko R.G."/>
            <person name="Coutinho P."/>
            <person name="Dacks J.B."/>
            <person name="Durnford D.G."/>
            <person name="Fast N.M."/>
            <person name="Green B.R."/>
            <person name="Grisdale C."/>
            <person name="Hempe F."/>
            <person name="Henrissat B."/>
            <person name="Hoppner M.P."/>
            <person name="Ishida K.-I."/>
            <person name="Kim E."/>
            <person name="Koreny L."/>
            <person name="Kroth P.G."/>
            <person name="Liu Y."/>
            <person name="Malik S.-B."/>
            <person name="Maier U.G."/>
            <person name="McRose D."/>
            <person name="Mock T."/>
            <person name="Neilson J.A."/>
            <person name="Onodera N.T."/>
            <person name="Poole A.M."/>
            <person name="Pritham E.J."/>
            <person name="Richards T.A."/>
            <person name="Rocap G."/>
            <person name="Roy S.W."/>
            <person name="Sarai C."/>
            <person name="Schaack S."/>
            <person name="Shirato S."/>
            <person name="Slamovits C.H."/>
            <person name="Spencer D.F."/>
            <person name="Suzuki S."/>
            <person name="Worden A.Z."/>
            <person name="Zauner S."/>
            <person name="Barry K."/>
            <person name="Bell C."/>
            <person name="Bharti A.K."/>
            <person name="Crow J.A."/>
            <person name="Grimwood J."/>
            <person name="Kramer R."/>
            <person name="Lindquist E."/>
            <person name="Lucas S."/>
            <person name="Salamov A."/>
            <person name="McFadden G.I."/>
            <person name="Lane C.E."/>
            <person name="Keeling P.J."/>
            <person name="Gray M.W."/>
            <person name="Grigoriev I.V."/>
            <person name="Archibald J.M."/>
        </authorList>
    </citation>
    <scope>NUCLEOTIDE SEQUENCE</scope>
    <source>
        <strain evidence="9">CCMP2712</strain>
    </source>
</reference>
<dbReference type="Pfam" id="PF08449">
    <property type="entry name" value="UAA"/>
    <property type="match status" value="2"/>
</dbReference>
<dbReference type="PANTHER" id="PTHR10778:SF13">
    <property type="entry name" value="ADENOSINE 3'-PHOSPHO 5'-PHOSPHOSULFATE TRANSPORTER 1"/>
    <property type="match status" value="1"/>
</dbReference>
<feature type="transmembrane region" description="Helical" evidence="6">
    <location>
        <begin position="153"/>
        <end position="170"/>
    </location>
</feature>
<dbReference type="InterPro" id="IPR013657">
    <property type="entry name" value="SCL35B1-4/HUT1"/>
</dbReference>
<dbReference type="GeneID" id="17300098"/>
<dbReference type="RefSeq" id="XP_005830420.1">
    <property type="nucleotide sequence ID" value="XM_005830363.1"/>
</dbReference>
<dbReference type="PANTHER" id="PTHR10778">
    <property type="entry name" value="SOLUTE CARRIER FAMILY 35 MEMBER B"/>
    <property type="match status" value="1"/>
</dbReference>
<dbReference type="STRING" id="905079.L1J5T1"/>
<evidence type="ECO:0000256" key="3">
    <source>
        <dbReference type="ARBA" id="ARBA00022692"/>
    </source>
</evidence>
<dbReference type="GO" id="GO:0005789">
    <property type="term" value="C:endoplasmic reticulum membrane"/>
    <property type="evidence" value="ECO:0007669"/>
    <property type="project" value="TreeGrafter"/>
</dbReference>
<keyword evidence="2" id="KW-0813">Transport</keyword>
<keyword evidence="9" id="KW-1185">Reference proteome</keyword>
<gene>
    <name evidence="7" type="ORF">GUITHDRAFT_73176</name>
</gene>
<evidence type="ECO:0000256" key="4">
    <source>
        <dbReference type="ARBA" id="ARBA00022989"/>
    </source>
</evidence>
<dbReference type="AlphaFoldDB" id="L1J5T1"/>
<evidence type="ECO:0000313" key="8">
    <source>
        <dbReference type="EnsemblProtists" id="EKX43440"/>
    </source>
</evidence>
<dbReference type="EMBL" id="JH993010">
    <property type="protein sequence ID" value="EKX43440.1"/>
    <property type="molecule type" value="Genomic_DNA"/>
</dbReference>
<dbReference type="OMA" id="KIMTQHY"/>
<protein>
    <submittedName>
        <fullName evidence="7 8">Uncharacterized protein</fullName>
    </submittedName>
</protein>
<feature type="transmembrane region" description="Helical" evidence="6">
    <location>
        <begin position="190"/>
        <end position="207"/>
    </location>
</feature>
<proteinExistence type="predicted"/>
<evidence type="ECO:0000256" key="1">
    <source>
        <dbReference type="ARBA" id="ARBA00004141"/>
    </source>
</evidence>
<evidence type="ECO:0000256" key="2">
    <source>
        <dbReference type="ARBA" id="ARBA00022448"/>
    </source>
</evidence>
<dbReference type="eggNOG" id="KOG1581">
    <property type="taxonomic scope" value="Eukaryota"/>
</dbReference>